<gene>
    <name evidence="1" type="ORF">CCHR01_07258</name>
</gene>
<protein>
    <submittedName>
        <fullName evidence="1">Uncharacterized protein</fullName>
    </submittedName>
</protein>
<sequence length="68" mass="7893">MSEEQHLLRRCARQKGPRSSHLRWATLEWCGGDDVKGRDEQESRTPCDLRCSEDVPLRTAKTGHFVRI</sequence>
<dbReference type="Proteomes" id="UP001243330">
    <property type="component" value="Unassembled WGS sequence"/>
</dbReference>
<proteinExistence type="predicted"/>
<dbReference type="AlphaFoldDB" id="A0AAD9AKV7"/>
<organism evidence="1 2">
    <name type="scientific">Colletotrichum chrysophilum</name>
    <dbReference type="NCBI Taxonomy" id="1836956"/>
    <lineage>
        <taxon>Eukaryota</taxon>
        <taxon>Fungi</taxon>
        <taxon>Dikarya</taxon>
        <taxon>Ascomycota</taxon>
        <taxon>Pezizomycotina</taxon>
        <taxon>Sordariomycetes</taxon>
        <taxon>Hypocreomycetidae</taxon>
        <taxon>Glomerellales</taxon>
        <taxon>Glomerellaceae</taxon>
        <taxon>Colletotrichum</taxon>
        <taxon>Colletotrichum gloeosporioides species complex</taxon>
    </lineage>
</organism>
<keyword evidence="2" id="KW-1185">Reference proteome</keyword>
<reference evidence="1" key="1">
    <citation type="submission" date="2023-01" db="EMBL/GenBank/DDBJ databases">
        <title>Colletotrichum chrysophilum M932 genome sequence.</title>
        <authorList>
            <person name="Baroncelli R."/>
        </authorList>
    </citation>
    <scope>NUCLEOTIDE SEQUENCE</scope>
    <source>
        <strain evidence="1">M932</strain>
    </source>
</reference>
<name>A0AAD9AKV7_9PEZI</name>
<dbReference type="EMBL" id="JAQOWY010000127">
    <property type="protein sequence ID" value="KAK1850101.1"/>
    <property type="molecule type" value="Genomic_DNA"/>
</dbReference>
<comment type="caution">
    <text evidence="1">The sequence shown here is derived from an EMBL/GenBank/DDBJ whole genome shotgun (WGS) entry which is preliminary data.</text>
</comment>
<evidence type="ECO:0000313" key="2">
    <source>
        <dbReference type="Proteomes" id="UP001243330"/>
    </source>
</evidence>
<evidence type="ECO:0000313" key="1">
    <source>
        <dbReference type="EMBL" id="KAK1850101.1"/>
    </source>
</evidence>
<accession>A0AAD9AKV7</accession>